<name>A0ABQ8G4K3_9PEZI</name>
<evidence type="ECO:0000313" key="2">
    <source>
        <dbReference type="Proteomes" id="UP000774617"/>
    </source>
</evidence>
<accession>A0ABQ8G4K3</accession>
<comment type="caution">
    <text evidence="1">The sequence shown here is derived from an EMBL/GenBank/DDBJ whole genome shotgun (WGS) entry which is preliminary data.</text>
</comment>
<gene>
    <name evidence="1" type="ORF">B0J12DRAFT_742388</name>
</gene>
<keyword evidence="2" id="KW-1185">Reference proteome</keyword>
<organism evidence="1 2">
    <name type="scientific">Macrophomina phaseolina</name>
    <dbReference type="NCBI Taxonomy" id="35725"/>
    <lineage>
        <taxon>Eukaryota</taxon>
        <taxon>Fungi</taxon>
        <taxon>Dikarya</taxon>
        <taxon>Ascomycota</taxon>
        <taxon>Pezizomycotina</taxon>
        <taxon>Dothideomycetes</taxon>
        <taxon>Dothideomycetes incertae sedis</taxon>
        <taxon>Botryosphaeriales</taxon>
        <taxon>Botryosphaeriaceae</taxon>
        <taxon>Macrophomina</taxon>
    </lineage>
</organism>
<proteinExistence type="predicted"/>
<sequence>MAPKLKVIFAGGSAYSDITPQVGARISLWPYGLRILDHLGCYETIGSLIEKPAEHGILVGPDGKPMKTRYNLIRPGVTLGYTLPTACLLLPYTDPTTAQNMIALWQFAPVLACALT</sequence>
<protein>
    <submittedName>
        <fullName evidence="1">Uncharacterized protein</fullName>
    </submittedName>
</protein>
<dbReference type="Gene3D" id="3.30.9.30">
    <property type="match status" value="1"/>
</dbReference>
<dbReference type="EMBL" id="JAGTJR010000020">
    <property type="protein sequence ID" value="KAH7044571.1"/>
    <property type="molecule type" value="Genomic_DNA"/>
</dbReference>
<evidence type="ECO:0000313" key="1">
    <source>
        <dbReference type="EMBL" id="KAH7044571.1"/>
    </source>
</evidence>
<dbReference type="Proteomes" id="UP000774617">
    <property type="component" value="Unassembled WGS sequence"/>
</dbReference>
<reference evidence="1 2" key="1">
    <citation type="journal article" date="2021" name="Nat. Commun.">
        <title>Genetic determinants of endophytism in the Arabidopsis root mycobiome.</title>
        <authorList>
            <person name="Mesny F."/>
            <person name="Miyauchi S."/>
            <person name="Thiergart T."/>
            <person name="Pickel B."/>
            <person name="Atanasova L."/>
            <person name="Karlsson M."/>
            <person name="Huettel B."/>
            <person name="Barry K.W."/>
            <person name="Haridas S."/>
            <person name="Chen C."/>
            <person name="Bauer D."/>
            <person name="Andreopoulos W."/>
            <person name="Pangilinan J."/>
            <person name="LaButti K."/>
            <person name="Riley R."/>
            <person name="Lipzen A."/>
            <person name="Clum A."/>
            <person name="Drula E."/>
            <person name="Henrissat B."/>
            <person name="Kohler A."/>
            <person name="Grigoriev I.V."/>
            <person name="Martin F.M."/>
            <person name="Hacquard S."/>
        </authorList>
    </citation>
    <scope>NUCLEOTIDE SEQUENCE [LARGE SCALE GENOMIC DNA]</scope>
    <source>
        <strain evidence="1 2">MPI-SDFR-AT-0080</strain>
    </source>
</reference>